<name>A0A679HPB7_BACT4</name>
<dbReference type="Pfam" id="PF13385">
    <property type="entry name" value="Laminin_G_3"/>
    <property type="match status" value="1"/>
</dbReference>
<reference evidence="2 3" key="1">
    <citation type="submission" date="2020-02" db="EMBL/GenBank/DDBJ databases">
        <title>Whole-genome sequencing and comparative analysis of the genomes of Bacteroides thetaiotaomicron and Escherichia coli isolated from a healthy resident in Vietnam.</title>
        <authorList>
            <person name="Mohsin M."/>
            <person name="Tanaka K."/>
            <person name="Kawahara R."/>
            <person name="Kondo S."/>
            <person name="Noguchi H."/>
            <person name="Motooka D."/>
            <person name="Nakamura S."/>
            <person name="Khong D.T."/>
            <person name="Nguyen T.N."/>
            <person name="Tran H.T."/>
            <person name="Yamamoto Y."/>
        </authorList>
    </citation>
    <scope>NUCLEOTIDE SEQUENCE [LARGE SCALE GENOMIC DNA]</scope>
    <source>
        <strain evidence="2 3">F9-2</strain>
    </source>
</reference>
<proteinExistence type="predicted"/>
<dbReference type="Proteomes" id="UP000500882">
    <property type="component" value="Chromosome"/>
</dbReference>
<dbReference type="InterPro" id="IPR013320">
    <property type="entry name" value="ConA-like_dom_sf"/>
</dbReference>
<dbReference type="GO" id="GO:0005975">
    <property type="term" value="P:carbohydrate metabolic process"/>
    <property type="evidence" value="ECO:0007669"/>
    <property type="project" value="UniProtKB-ARBA"/>
</dbReference>
<dbReference type="Pfam" id="PF08522">
    <property type="entry name" value="BT_3987-like_N"/>
    <property type="match status" value="1"/>
</dbReference>
<dbReference type="PROSITE" id="PS51257">
    <property type="entry name" value="PROKAR_LIPOPROTEIN"/>
    <property type="match status" value="1"/>
</dbReference>
<evidence type="ECO:0000313" key="2">
    <source>
        <dbReference type="EMBL" id="BCA50678.1"/>
    </source>
</evidence>
<gene>
    <name evidence="2" type="ORF">BatF92_26200</name>
</gene>
<dbReference type="GO" id="GO:0004553">
    <property type="term" value="F:hydrolase activity, hydrolyzing O-glycosyl compounds"/>
    <property type="evidence" value="ECO:0007669"/>
    <property type="project" value="UniProtKB-ARBA"/>
</dbReference>
<accession>A0A679HPB7</accession>
<dbReference type="EMBL" id="AP022660">
    <property type="protein sequence ID" value="BCA50678.1"/>
    <property type="molecule type" value="Genomic_DNA"/>
</dbReference>
<dbReference type="AlphaFoldDB" id="A0A679HPB7"/>
<dbReference type="RefSeq" id="WP_016267249.1">
    <property type="nucleotide sequence ID" value="NZ_AP022660.1"/>
</dbReference>
<protein>
    <recommendedName>
        <fullName evidence="1">BT-3987-like N-terminal domain-containing protein</fullName>
    </recommendedName>
</protein>
<dbReference type="InterPro" id="IPR013728">
    <property type="entry name" value="BT_3987-like_N"/>
</dbReference>
<evidence type="ECO:0000259" key="1">
    <source>
        <dbReference type="Pfam" id="PF08522"/>
    </source>
</evidence>
<feature type="domain" description="BT-3987-like N-terminal" evidence="1">
    <location>
        <begin position="41"/>
        <end position="159"/>
    </location>
</feature>
<dbReference type="SUPFAM" id="SSF49899">
    <property type="entry name" value="Concanavalin A-like lectins/glucanases"/>
    <property type="match status" value="1"/>
</dbReference>
<sequence length="424" mass="46943">MKTKSTLRGILSLVSFAGITLCTLLSVVGCDNKDYSNDSPFDNVVYLDVAKLKDVSNFTFNRTIETGQQIVSAELARPAANNIDVGIKVDPSLVNVYNARLGADYTILDSKYYKLSTQQTTIPQGDITSAPVTINFTGLTGLDIDASYLLPITIDQVSGGMGVLNGSKSICYIIRRSSAITTAVSLKNNYFEVPGFDAGSPTADIVNNIKQLTYEAIIRVNNFKTDEFPKKEIATIMGIEQYCLFRIGDAGFPLQQLQFSSPGENKFPNADTGKLLQPSEWYHVAVVYDTEKKTAVIYVDGREQSRIEDYGNGEPVNLGKQTRGKDFMFKIGHSYGDPDYMERQLDGEICEVRVWNVARSQQEIFDNMYNIEDPANTPGLQAYWKFNEGEGDIAKDYTGHGNDAKAYVKATWPAGIEVTQKNKE</sequence>
<evidence type="ECO:0000313" key="3">
    <source>
        <dbReference type="Proteomes" id="UP000500882"/>
    </source>
</evidence>
<dbReference type="Gene3D" id="2.60.40.1740">
    <property type="entry name" value="hypothetical protein (bacova_03559)"/>
    <property type="match status" value="1"/>
</dbReference>
<organism evidence="2 3">
    <name type="scientific">Bacteroides thetaiotaomicron</name>
    <dbReference type="NCBI Taxonomy" id="818"/>
    <lineage>
        <taxon>Bacteria</taxon>
        <taxon>Pseudomonadati</taxon>
        <taxon>Bacteroidota</taxon>
        <taxon>Bacteroidia</taxon>
        <taxon>Bacteroidales</taxon>
        <taxon>Bacteroidaceae</taxon>
        <taxon>Bacteroides</taxon>
    </lineage>
</organism>
<dbReference type="Gene3D" id="2.60.120.200">
    <property type="match status" value="1"/>
</dbReference>